<dbReference type="GeneID" id="78083955"/>
<evidence type="ECO:0000313" key="2">
    <source>
        <dbReference type="EMBL" id="EGK04660.1"/>
    </source>
</evidence>
<gene>
    <name evidence="2" type="ORF">HMPREF9456_03363</name>
</gene>
<accession>F8X554</accession>
<reference evidence="2 3" key="1">
    <citation type="submission" date="2011-04" db="EMBL/GenBank/DDBJ databases">
        <title>The Genome Sequence of Dysgonomonas mossii DSM 22836.</title>
        <authorList>
            <consortium name="The Broad Institute Genome Sequencing Platform"/>
            <person name="Earl A."/>
            <person name="Ward D."/>
            <person name="Feldgarden M."/>
            <person name="Gevers D."/>
            <person name="Pudlo N."/>
            <person name="Martens E."/>
            <person name="Allen-Vercoe E."/>
            <person name="Young S.K."/>
            <person name="Zeng Q."/>
            <person name="Gargeya S."/>
            <person name="Fitzgerald M."/>
            <person name="Haas B."/>
            <person name="Abouelleil A."/>
            <person name="Alvarado L."/>
            <person name="Arachchi H.M."/>
            <person name="Berlin A."/>
            <person name="Brown A."/>
            <person name="Chapman S.B."/>
            <person name="Chen Z."/>
            <person name="Dunbar C."/>
            <person name="Freedman E."/>
            <person name="Gearin G."/>
            <person name="Gellesch M."/>
            <person name="Goldberg J."/>
            <person name="Griggs A."/>
            <person name="Gujja S."/>
            <person name="Heiman D."/>
            <person name="Howarth C."/>
            <person name="Larson L."/>
            <person name="Lui A."/>
            <person name="MacDonald P.J.P."/>
            <person name="Mehta T."/>
            <person name="Montmayeur A."/>
            <person name="Murphy C."/>
            <person name="Neiman D."/>
            <person name="Pearson M."/>
            <person name="Priest M."/>
            <person name="Roberts A."/>
            <person name="Saif S."/>
            <person name="Shea T."/>
            <person name="Shenoy N."/>
            <person name="Sisk P."/>
            <person name="Stolte C."/>
            <person name="Sykes S."/>
            <person name="Yandava C."/>
            <person name="Wortman J."/>
            <person name="Nusbaum C."/>
            <person name="Birren B."/>
        </authorList>
    </citation>
    <scope>NUCLEOTIDE SEQUENCE [LARGE SCALE GENOMIC DNA]</scope>
    <source>
        <strain evidence="2 3">DSM 22836</strain>
    </source>
</reference>
<protein>
    <submittedName>
        <fullName evidence="2">Uncharacterized protein</fullName>
    </submittedName>
</protein>
<keyword evidence="3" id="KW-1185">Reference proteome</keyword>
<feature type="region of interest" description="Disordered" evidence="1">
    <location>
        <begin position="120"/>
        <end position="159"/>
    </location>
</feature>
<dbReference type="EMBL" id="ADLW01000022">
    <property type="protein sequence ID" value="EGK04660.1"/>
    <property type="molecule type" value="Genomic_DNA"/>
</dbReference>
<dbReference type="RefSeq" id="WP_006844730.1">
    <property type="nucleotide sequence ID" value="NZ_AQWJ01000014.1"/>
</dbReference>
<sequence>MVDLLNRIEDMKVRFDQSGELSSSDKSFIDSYYERILSKSFNRSSCNQCYRDAFIEIYIYVKQNGIKKMGKYILKREELIHIAGDPQVYTRANLTDDIAIKYLKKYPNAISKFESFPDKLDNENEDTISDITPVTVEDNEPKKKTFKKRKEPKSNEPIE</sequence>
<name>F8X554_9BACT</name>
<dbReference type="HOGENOM" id="CLU_1658077_0_0_10"/>
<evidence type="ECO:0000256" key="1">
    <source>
        <dbReference type="SAM" id="MobiDB-lite"/>
    </source>
</evidence>
<dbReference type="STRING" id="742767.HMPREF9456_03363"/>
<dbReference type="Proteomes" id="UP000006420">
    <property type="component" value="Unassembled WGS sequence"/>
</dbReference>
<evidence type="ECO:0000313" key="3">
    <source>
        <dbReference type="Proteomes" id="UP000006420"/>
    </source>
</evidence>
<comment type="caution">
    <text evidence="2">The sequence shown here is derived from an EMBL/GenBank/DDBJ whole genome shotgun (WGS) entry which is preliminary data.</text>
</comment>
<organism evidence="2 3">
    <name type="scientific">Dysgonomonas mossii DSM 22836</name>
    <dbReference type="NCBI Taxonomy" id="742767"/>
    <lineage>
        <taxon>Bacteria</taxon>
        <taxon>Pseudomonadati</taxon>
        <taxon>Bacteroidota</taxon>
        <taxon>Bacteroidia</taxon>
        <taxon>Bacteroidales</taxon>
        <taxon>Dysgonomonadaceae</taxon>
        <taxon>Dysgonomonas</taxon>
    </lineage>
</organism>
<dbReference type="eggNOG" id="ENOG50335YH">
    <property type="taxonomic scope" value="Bacteria"/>
</dbReference>
<dbReference type="OrthoDB" id="1047719at2"/>
<dbReference type="AlphaFoldDB" id="F8X554"/>
<proteinExistence type="predicted"/>